<evidence type="ECO:0000256" key="1">
    <source>
        <dbReference type="ARBA" id="ARBA00022741"/>
    </source>
</evidence>
<dbReference type="Proteomes" id="UP000618579">
    <property type="component" value="Unassembled WGS sequence"/>
</dbReference>
<dbReference type="GO" id="GO:0017168">
    <property type="term" value="F:5-oxoprolinase (ATP-hydrolyzing) activity"/>
    <property type="evidence" value="ECO:0007669"/>
    <property type="project" value="UniProtKB-EC"/>
</dbReference>
<evidence type="ECO:0000256" key="2">
    <source>
        <dbReference type="ARBA" id="ARBA00022801"/>
    </source>
</evidence>
<keyword evidence="2 5" id="KW-0378">Hydrolase</keyword>
<evidence type="ECO:0000259" key="4">
    <source>
        <dbReference type="SMART" id="SM00796"/>
    </source>
</evidence>
<comment type="caution">
    <text evidence="5">The sequence shown here is derived from an EMBL/GenBank/DDBJ whole genome shotgun (WGS) entry which is preliminary data.</text>
</comment>
<dbReference type="Pfam" id="PF02682">
    <property type="entry name" value="CT_C_D"/>
    <property type="match status" value="1"/>
</dbReference>
<dbReference type="SUPFAM" id="SSF50891">
    <property type="entry name" value="Cyclophilin-like"/>
    <property type="match status" value="1"/>
</dbReference>
<reference evidence="5 6" key="1">
    <citation type="submission" date="2019-10" db="EMBL/GenBank/DDBJ databases">
        <title>Description of Paenibacillus pedi sp. nov.</title>
        <authorList>
            <person name="Carlier A."/>
            <person name="Qi S."/>
        </authorList>
    </citation>
    <scope>NUCLEOTIDE SEQUENCE [LARGE SCALE GENOMIC DNA]</scope>
    <source>
        <strain evidence="5 6">LMG 31457</strain>
    </source>
</reference>
<evidence type="ECO:0000313" key="6">
    <source>
        <dbReference type="Proteomes" id="UP000618579"/>
    </source>
</evidence>
<dbReference type="SMART" id="SM00796">
    <property type="entry name" value="AHS1"/>
    <property type="match status" value="1"/>
</dbReference>
<dbReference type="InterPro" id="IPR029000">
    <property type="entry name" value="Cyclophilin-like_dom_sf"/>
</dbReference>
<accession>A0ABX1ZIG5</accession>
<keyword evidence="6" id="KW-1185">Reference proteome</keyword>
<dbReference type="PANTHER" id="PTHR34698:SF2">
    <property type="entry name" value="5-OXOPROLINASE SUBUNIT B"/>
    <property type="match status" value="1"/>
</dbReference>
<evidence type="ECO:0000313" key="5">
    <source>
        <dbReference type="EMBL" id="NOU99874.1"/>
    </source>
</evidence>
<dbReference type="Gene3D" id="3.30.1360.40">
    <property type="match status" value="1"/>
</dbReference>
<feature type="domain" description="Carboxyltransferase" evidence="4">
    <location>
        <begin position="6"/>
        <end position="234"/>
    </location>
</feature>
<dbReference type="EC" id="3.5.2.9" evidence="5"/>
<dbReference type="EMBL" id="WHNZ01000015">
    <property type="protein sequence ID" value="NOU99874.1"/>
    <property type="molecule type" value="Genomic_DNA"/>
</dbReference>
<proteinExistence type="predicted"/>
<evidence type="ECO:0000256" key="3">
    <source>
        <dbReference type="ARBA" id="ARBA00022840"/>
    </source>
</evidence>
<name>A0ABX1ZIG5_9BACL</name>
<dbReference type="PANTHER" id="PTHR34698">
    <property type="entry name" value="5-OXOPROLINASE SUBUNIT B"/>
    <property type="match status" value="1"/>
</dbReference>
<dbReference type="SUPFAM" id="SSF160467">
    <property type="entry name" value="PH0987 N-terminal domain-like"/>
    <property type="match status" value="1"/>
</dbReference>
<gene>
    <name evidence="5" type="primary">pxpB</name>
    <name evidence="5" type="ORF">GC097_07585</name>
</gene>
<dbReference type="Gene3D" id="2.40.100.10">
    <property type="entry name" value="Cyclophilin-like"/>
    <property type="match status" value="1"/>
</dbReference>
<keyword evidence="1" id="KW-0547">Nucleotide-binding</keyword>
<protein>
    <submittedName>
        <fullName evidence="5">5-oxoprolinase subunit PxpB</fullName>
        <ecNumber evidence="5">3.5.2.9</ecNumber>
    </submittedName>
</protein>
<dbReference type="InterPro" id="IPR003833">
    <property type="entry name" value="CT_C_D"/>
</dbReference>
<dbReference type="NCBIfam" id="TIGR00370">
    <property type="entry name" value="5-oxoprolinase subunit PxpB"/>
    <property type="match status" value="1"/>
</dbReference>
<keyword evidence="3" id="KW-0067">ATP-binding</keyword>
<sequence>MTKLHYECHHLGDSAIVLTLGGSIEPSTLELVKQVTAYLEKHPFEGFTEAVAAYTTITIYYDAVSVYRQFSEAEVFRKQEYLAGANYLLPCDKVLHHIQRLLENFEPDSPIQSGLTEVPIEIPVCYGGDFGPDLTDVAAHHGVTLEEIVALHTAKIYPVYMIGFAPGFPYLGGMDEGLVTPRKSVPRPRIPAGSVGIGGAQTGIYPLETPGGWHLIGRTPIALFQPDSESPSLLRAGDLVKFVSITPEQFHFIAERNQGHGL</sequence>
<dbReference type="InterPro" id="IPR010016">
    <property type="entry name" value="PxpB"/>
</dbReference>
<organism evidence="5 6">
    <name type="scientific">Paenibacillus planticolens</name>
    <dbReference type="NCBI Taxonomy" id="2654976"/>
    <lineage>
        <taxon>Bacteria</taxon>
        <taxon>Bacillati</taxon>
        <taxon>Bacillota</taxon>
        <taxon>Bacilli</taxon>
        <taxon>Bacillales</taxon>
        <taxon>Paenibacillaceae</taxon>
        <taxon>Paenibacillus</taxon>
    </lineage>
</organism>